<dbReference type="Pfam" id="PF17177">
    <property type="entry name" value="PPR_long"/>
    <property type="match status" value="1"/>
</dbReference>
<dbReference type="PANTHER" id="PTHR47447:SF17">
    <property type="entry name" value="OS12G0638900 PROTEIN"/>
    <property type="match status" value="1"/>
</dbReference>
<keyword evidence="5" id="KW-1185">Reference proteome</keyword>
<sequence>MAVQTYGRMKRAGFQADEQVYDAVLRACAAGGLWKRAIFIINAMIQAGLTPSASAYSSAIAACSEKQGRRSIALFAEMLSKDLSPTPAAFVGVMTAHEKEGSFDMVLKTFDDMKAQPGCRLTYAAFAAAMRAHAGLQQPDDSDTLRRGTARKQLTLFDQMLARHRTQPSAECHSLAAQAHATCLEAVKGVKVLEQALDGGLVPSGAACEAVLAGLENTRDGEASEEQKKRLYEAGIEGYLPNGKDAWRLLNQMAQAGYTCRQGIYERIVQEATSAKVSTAVYEDLRRLDLEPEPETEVAAMGAFVDQAAWAQALEIFEDLRQLGKLAPKGRSLDLLEAAGLAALKACETAGLAQEALGVIEQVRFRGLVLGPRLFEAGIAACAAGGQLEPARLLLAKMKGAGYEPSDTALEACQLDSYIDQVEEAERRGELPEEKILQRAIQEAKDADDLELARDLTMKLRVAKTGVEEERWK</sequence>
<feature type="domain" description="PROP1-like PPR" evidence="3">
    <location>
        <begin position="3"/>
        <end position="114"/>
    </location>
</feature>
<protein>
    <recommendedName>
        <fullName evidence="3">PROP1-like PPR domain-containing protein</fullName>
    </recommendedName>
</protein>
<proteinExistence type="predicted"/>
<dbReference type="OrthoDB" id="185373at2759"/>
<comment type="caution">
    <text evidence="4">The sequence shown here is derived from an EMBL/GenBank/DDBJ whole genome shotgun (WGS) entry which is preliminary data.</text>
</comment>
<evidence type="ECO:0000259" key="3">
    <source>
        <dbReference type="Pfam" id="PF17177"/>
    </source>
</evidence>
<keyword evidence="1" id="KW-0677">Repeat</keyword>
<dbReference type="PANTHER" id="PTHR47447">
    <property type="entry name" value="OS03G0856100 PROTEIN"/>
    <property type="match status" value="1"/>
</dbReference>
<gene>
    <name evidence="4" type="ORF">SPIL2461_LOCUS21829</name>
</gene>
<evidence type="ECO:0000256" key="1">
    <source>
        <dbReference type="ARBA" id="ARBA00022737"/>
    </source>
</evidence>
<dbReference type="AlphaFoldDB" id="A0A812XVD5"/>
<dbReference type="InterPro" id="IPR011990">
    <property type="entry name" value="TPR-like_helical_dom_sf"/>
</dbReference>
<evidence type="ECO:0000256" key="2">
    <source>
        <dbReference type="PROSITE-ProRule" id="PRU00708"/>
    </source>
</evidence>
<feature type="repeat" description="PPR" evidence="2">
    <location>
        <begin position="17"/>
        <end position="51"/>
    </location>
</feature>
<dbReference type="InterPro" id="IPR033443">
    <property type="entry name" value="PROP1-like_PPR_dom"/>
</dbReference>
<dbReference type="Gene3D" id="1.25.40.10">
    <property type="entry name" value="Tetratricopeptide repeat domain"/>
    <property type="match status" value="2"/>
</dbReference>
<name>A0A812XVD5_SYMPI</name>
<dbReference type="PROSITE" id="PS51375">
    <property type="entry name" value="PPR"/>
    <property type="match status" value="1"/>
</dbReference>
<evidence type="ECO:0000313" key="4">
    <source>
        <dbReference type="EMBL" id="CAE7752978.1"/>
    </source>
</evidence>
<reference evidence="4" key="1">
    <citation type="submission" date="2021-02" db="EMBL/GenBank/DDBJ databases">
        <authorList>
            <person name="Dougan E. K."/>
            <person name="Rhodes N."/>
            <person name="Thang M."/>
            <person name="Chan C."/>
        </authorList>
    </citation>
    <scope>NUCLEOTIDE SEQUENCE</scope>
</reference>
<evidence type="ECO:0000313" key="5">
    <source>
        <dbReference type="Proteomes" id="UP000649617"/>
    </source>
</evidence>
<dbReference type="InterPro" id="IPR002885">
    <property type="entry name" value="PPR_rpt"/>
</dbReference>
<organism evidence="4 5">
    <name type="scientific">Symbiodinium pilosum</name>
    <name type="common">Dinoflagellate</name>
    <dbReference type="NCBI Taxonomy" id="2952"/>
    <lineage>
        <taxon>Eukaryota</taxon>
        <taxon>Sar</taxon>
        <taxon>Alveolata</taxon>
        <taxon>Dinophyceae</taxon>
        <taxon>Suessiales</taxon>
        <taxon>Symbiodiniaceae</taxon>
        <taxon>Symbiodinium</taxon>
    </lineage>
</organism>
<dbReference type="EMBL" id="CAJNIZ010046641">
    <property type="protein sequence ID" value="CAE7752978.1"/>
    <property type="molecule type" value="Genomic_DNA"/>
</dbReference>
<accession>A0A812XVD5</accession>
<dbReference type="Proteomes" id="UP000649617">
    <property type="component" value="Unassembled WGS sequence"/>
</dbReference>